<dbReference type="Gene3D" id="3.90.470.20">
    <property type="entry name" value="4'-phosphopantetheinyl transferase domain"/>
    <property type="match status" value="2"/>
</dbReference>
<comment type="caution">
    <text evidence="3">The sequence shown here is derived from an EMBL/GenBank/DDBJ whole genome shotgun (WGS) entry which is preliminary data.</text>
</comment>
<dbReference type="InterPro" id="IPR008278">
    <property type="entry name" value="4-PPantetheinyl_Trfase_dom"/>
</dbReference>
<dbReference type="RefSeq" id="WP_105355972.1">
    <property type="nucleotide sequence ID" value="NZ_PUIA01000057.1"/>
</dbReference>
<dbReference type="SUPFAM" id="SSF56214">
    <property type="entry name" value="4'-phosphopantetheinyl transferase"/>
    <property type="match status" value="2"/>
</dbReference>
<evidence type="ECO:0000256" key="1">
    <source>
        <dbReference type="ARBA" id="ARBA00022679"/>
    </source>
</evidence>
<evidence type="ECO:0000313" key="4">
    <source>
        <dbReference type="Proteomes" id="UP000240009"/>
    </source>
</evidence>
<organism evidence="3 4">
    <name type="scientific">Blastopirellula marina</name>
    <dbReference type="NCBI Taxonomy" id="124"/>
    <lineage>
        <taxon>Bacteria</taxon>
        <taxon>Pseudomonadati</taxon>
        <taxon>Planctomycetota</taxon>
        <taxon>Planctomycetia</taxon>
        <taxon>Pirellulales</taxon>
        <taxon>Pirellulaceae</taxon>
        <taxon>Blastopirellula</taxon>
    </lineage>
</organism>
<gene>
    <name evidence="3" type="ORF">C5Y96_17495</name>
</gene>
<protein>
    <recommendedName>
        <fullName evidence="2">4'-phosphopantetheinyl transferase domain-containing protein</fullName>
    </recommendedName>
</protein>
<sequence length="227" mass="25628">MISTFPRIVRYVANFEKLSIPATLSWLTDLEMSELSFWKDLSRRNQWLAGRWVAKRILTRSTQTNQMREVEILSRGEDGLGRSPTISISGLATSYRLSISHSNRAILVGLSHGSDRIGVDVVTDIPEASTFRSRWFTDQEAKWIQTDAPSRLPIAWALKEAIFKACGQGSKWNPRLVELVSMDRNRVFSRINGIAAEPLTMWTRTTINGAIAAVWSENIAQEVMLCS</sequence>
<evidence type="ECO:0000313" key="3">
    <source>
        <dbReference type="EMBL" id="PQO27338.1"/>
    </source>
</evidence>
<dbReference type="InterPro" id="IPR037143">
    <property type="entry name" value="4-PPantetheinyl_Trfase_dom_sf"/>
</dbReference>
<dbReference type="Proteomes" id="UP000240009">
    <property type="component" value="Unassembled WGS sequence"/>
</dbReference>
<evidence type="ECO:0000259" key="2">
    <source>
        <dbReference type="Pfam" id="PF01648"/>
    </source>
</evidence>
<dbReference type="AlphaFoldDB" id="A0A2S8F5B4"/>
<accession>A0A2S8F5B4</accession>
<dbReference type="OrthoDB" id="211177at2"/>
<feature type="domain" description="4'-phosphopantetheinyl transferase" evidence="2">
    <location>
        <begin position="116"/>
        <end position="190"/>
    </location>
</feature>
<dbReference type="Pfam" id="PF01648">
    <property type="entry name" value="ACPS"/>
    <property type="match status" value="1"/>
</dbReference>
<keyword evidence="1" id="KW-0808">Transferase</keyword>
<dbReference type="GO" id="GO:0000287">
    <property type="term" value="F:magnesium ion binding"/>
    <property type="evidence" value="ECO:0007669"/>
    <property type="project" value="InterPro"/>
</dbReference>
<proteinExistence type="predicted"/>
<reference evidence="3 4" key="1">
    <citation type="submission" date="2018-02" db="EMBL/GenBank/DDBJ databases">
        <title>Comparative genomes isolates from brazilian mangrove.</title>
        <authorList>
            <person name="Araujo J.E."/>
            <person name="Taketani R.G."/>
            <person name="Silva M.C.P."/>
            <person name="Loureco M.V."/>
            <person name="Andreote F.D."/>
        </authorList>
    </citation>
    <scope>NUCLEOTIDE SEQUENCE [LARGE SCALE GENOMIC DNA]</scope>
    <source>
        <strain evidence="3 4">HEX-2 MGV</strain>
    </source>
</reference>
<dbReference type="EMBL" id="PUIA01000057">
    <property type="protein sequence ID" value="PQO27338.1"/>
    <property type="molecule type" value="Genomic_DNA"/>
</dbReference>
<dbReference type="GO" id="GO:0008897">
    <property type="term" value="F:holo-[acyl-carrier-protein] synthase activity"/>
    <property type="evidence" value="ECO:0007669"/>
    <property type="project" value="InterPro"/>
</dbReference>
<name>A0A2S8F5B4_9BACT</name>